<dbReference type="Pfam" id="PF00293">
    <property type="entry name" value="NUDIX"/>
    <property type="match status" value="1"/>
</dbReference>
<evidence type="ECO:0000256" key="2">
    <source>
        <dbReference type="ARBA" id="ARBA00005582"/>
    </source>
</evidence>
<evidence type="ECO:0000256" key="4">
    <source>
        <dbReference type="ARBA" id="ARBA00022801"/>
    </source>
</evidence>
<dbReference type="PROSITE" id="PS51462">
    <property type="entry name" value="NUDIX"/>
    <property type="match status" value="1"/>
</dbReference>
<comment type="caution">
    <text evidence="7">The sequence shown here is derived from an EMBL/GenBank/DDBJ whole genome shotgun (WGS) entry which is preliminary data.</text>
</comment>
<keyword evidence="3" id="KW-0479">Metal-binding</keyword>
<organism evidence="7 8">
    <name type="scientific">Evansella vedderi</name>
    <dbReference type="NCBI Taxonomy" id="38282"/>
    <lineage>
        <taxon>Bacteria</taxon>
        <taxon>Bacillati</taxon>
        <taxon>Bacillota</taxon>
        <taxon>Bacilli</taxon>
        <taxon>Bacillales</taxon>
        <taxon>Bacillaceae</taxon>
        <taxon>Evansella</taxon>
    </lineage>
</organism>
<name>A0ABT9ZRQ6_9BACI</name>
<dbReference type="PROSITE" id="PS00893">
    <property type="entry name" value="NUDIX_BOX"/>
    <property type="match status" value="1"/>
</dbReference>
<dbReference type="Proteomes" id="UP001230005">
    <property type="component" value="Unassembled WGS sequence"/>
</dbReference>
<sequence length="107" mass="12360">MFEYTICFIRQGENILLLNREKNAWMGAWNGVGGKINREETPLDCIIREVKEETGIELEIDRVKYKGDVTWTNPKGSYYGGMHLFIADLQEEYAFPTPIKVEEGILD</sequence>
<keyword evidence="8" id="KW-1185">Reference proteome</keyword>
<evidence type="ECO:0000313" key="7">
    <source>
        <dbReference type="EMBL" id="MDQ0253554.1"/>
    </source>
</evidence>
<evidence type="ECO:0000259" key="6">
    <source>
        <dbReference type="PROSITE" id="PS51462"/>
    </source>
</evidence>
<dbReference type="SUPFAM" id="SSF55811">
    <property type="entry name" value="Nudix"/>
    <property type="match status" value="1"/>
</dbReference>
<evidence type="ECO:0000256" key="5">
    <source>
        <dbReference type="ARBA" id="ARBA00022842"/>
    </source>
</evidence>
<dbReference type="CDD" id="cd18886">
    <property type="entry name" value="NUDIX_MutT_Nudt1"/>
    <property type="match status" value="1"/>
</dbReference>
<evidence type="ECO:0000256" key="3">
    <source>
        <dbReference type="ARBA" id="ARBA00022723"/>
    </source>
</evidence>
<proteinExistence type="inferred from homology"/>
<dbReference type="PANTHER" id="PTHR43758:SF2">
    <property type="entry name" value="OXIDIZED PURINE NUCLEOSIDE TRIPHOSPHATE HYDROLASE"/>
    <property type="match status" value="1"/>
</dbReference>
<dbReference type="InterPro" id="IPR020084">
    <property type="entry name" value="NUDIX_hydrolase_CS"/>
</dbReference>
<dbReference type="InterPro" id="IPR000086">
    <property type="entry name" value="NUDIX_hydrolase_dom"/>
</dbReference>
<accession>A0ABT9ZRQ6</accession>
<evidence type="ECO:0000256" key="1">
    <source>
        <dbReference type="ARBA" id="ARBA00001946"/>
    </source>
</evidence>
<gene>
    <name evidence="7" type="ORF">J2S74_000926</name>
</gene>
<reference evidence="7 8" key="1">
    <citation type="submission" date="2023-07" db="EMBL/GenBank/DDBJ databases">
        <title>Genomic Encyclopedia of Type Strains, Phase IV (KMG-IV): sequencing the most valuable type-strain genomes for metagenomic binning, comparative biology and taxonomic classification.</title>
        <authorList>
            <person name="Goeker M."/>
        </authorList>
    </citation>
    <scope>NUCLEOTIDE SEQUENCE [LARGE SCALE GENOMIC DNA]</scope>
    <source>
        <strain evidence="7 8">DSM 9768</strain>
    </source>
</reference>
<comment type="cofactor">
    <cofactor evidence="1">
        <name>Mg(2+)</name>
        <dbReference type="ChEBI" id="CHEBI:18420"/>
    </cofactor>
</comment>
<dbReference type="EMBL" id="JAUSUG010000003">
    <property type="protein sequence ID" value="MDQ0253554.1"/>
    <property type="molecule type" value="Genomic_DNA"/>
</dbReference>
<keyword evidence="4" id="KW-0378">Hydrolase</keyword>
<dbReference type="Gene3D" id="3.90.79.10">
    <property type="entry name" value="Nucleoside Triphosphate Pyrophosphohydrolase"/>
    <property type="match status" value="1"/>
</dbReference>
<protein>
    <submittedName>
        <fullName evidence="7">ADP-ribose pyrophosphatase YjhB (NUDIX family)</fullName>
    </submittedName>
</protein>
<dbReference type="PANTHER" id="PTHR43758">
    <property type="entry name" value="7,8-DIHYDRO-8-OXOGUANINE TRIPHOSPHATASE"/>
    <property type="match status" value="1"/>
</dbReference>
<dbReference type="InterPro" id="IPR015797">
    <property type="entry name" value="NUDIX_hydrolase-like_dom_sf"/>
</dbReference>
<feature type="domain" description="Nudix hydrolase" evidence="6">
    <location>
        <begin position="1"/>
        <end position="107"/>
    </location>
</feature>
<keyword evidence="5" id="KW-0460">Magnesium</keyword>
<dbReference type="RefSeq" id="WP_307322381.1">
    <property type="nucleotide sequence ID" value="NZ_JAUSUG010000003.1"/>
</dbReference>
<evidence type="ECO:0000313" key="8">
    <source>
        <dbReference type="Proteomes" id="UP001230005"/>
    </source>
</evidence>
<comment type="similarity">
    <text evidence="2">Belongs to the Nudix hydrolase family.</text>
</comment>